<protein>
    <submittedName>
        <fullName evidence="3">YbhB/YbcL family Raf kinase inhibitor-like protein</fullName>
    </submittedName>
</protein>
<evidence type="ECO:0000256" key="1">
    <source>
        <dbReference type="ARBA" id="ARBA00007120"/>
    </source>
</evidence>
<dbReference type="PANTHER" id="PTHR30289">
    <property type="entry name" value="UNCHARACTERIZED PROTEIN YBCL-RELATED"/>
    <property type="match status" value="1"/>
</dbReference>
<name>A0A4Q2L3H5_9MICO</name>
<dbReference type="PANTHER" id="PTHR30289:SF1">
    <property type="entry name" value="PEBP (PHOSPHATIDYLETHANOLAMINE-BINDING PROTEIN) FAMILY PROTEIN"/>
    <property type="match status" value="1"/>
</dbReference>
<comment type="caution">
    <text evidence="3">The sequence shown here is derived from an EMBL/GenBank/DDBJ whole genome shotgun (WGS) entry which is preliminary data.</text>
</comment>
<dbReference type="CDD" id="cd00865">
    <property type="entry name" value="PEBP_bact_arch"/>
    <property type="match status" value="1"/>
</dbReference>
<evidence type="ECO:0000313" key="3">
    <source>
        <dbReference type="EMBL" id="RXZ72007.1"/>
    </source>
</evidence>
<dbReference type="Gene3D" id="3.90.280.10">
    <property type="entry name" value="PEBP-like"/>
    <property type="match status" value="1"/>
</dbReference>
<feature type="compositionally biased region" description="Basic and acidic residues" evidence="2">
    <location>
        <begin position="10"/>
        <end position="19"/>
    </location>
</feature>
<organism evidence="3 4">
    <name type="scientific">Agromyces albus</name>
    <dbReference type="NCBI Taxonomy" id="205332"/>
    <lineage>
        <taxon>Bacteria</taxon>
        <taxon>Bacillati</taxon>
        <taxon>Actinomycetota</taxon>
        <taxon>Actinomycetes</taxon>
        <taxon>Micrococcales</taxon>
        <taxon>Microbacteriaceae</taxon>
        <taxon>Agromyces</taxon>
    </lineage>
</organism>
<dbReference type="InterPro" id="IPR036610">
    <property type="entry name" value="PEBP-like_sf"/>
</dbReference>
<dbReference type="AlphaFoldDB" id="A0A4Q2L3H5"/>
<evidence type="ECO:0000313" key="4">
    <source>
        <dbReference type="Proteomes" id="UP000293865"/>
    </source>
</evidence>
<sequence length="162" mass="17440">MENGVDGNDELSKERHDMKLSSTDFEDGGQLDTRHGKKFDNVSPQLAWTDLPSGTGSLALTMIDTDPVARGYVHWFVDGIPPVDREFHSGDGGAVPVGRELTAYAGPFPPSGTHEYVFTLYALDPSAPELSAKTTANELPRVVAGHVLATSELKVNFTNPNS</sequence>
<dbReference type="OrthoDB" id="9797506at2"/>
<reference evidence="3 4" key="1">
    <citation type="submission" date="2019-01" db="EMBL/GenBank/DDBJ databases">
        <title>Agromyces.</title>
        <authorList>
            <person name="Li J."/>
        </authorList>
    </citation>
    <scope>NUCLEOTIDE SEQUENCE [LARGE SCALE GENOMIC DNA]</scope>
    <source>
        <strain evidence="3 4">DSM 15934</strain>
    </source>
</reference>
<dbReference type="InterPro" id="IPR005247">
    <property type="entry name" value="YbhB_YbcL/LppC-like"/>
</dbReference>
<feature type="region of interest" description="Disordered" evidence="2">
    <location>
        <begin position="1"/>
        <end position="38"/>
    </location>
</feature>
<dbReference type="Proteomes" id="UP000293865">
    <property type="component" value="Unassembled WGS sequence"/>
</dbReference>
<dbReference type="InterPro" id="IPR008914">
    <property type="entry name" value="PEBP"/>
</dbReference>
<evidence type="ECO:0000256" key="2">
    <source>
        <dbReference type="SAM" id="MobiDB-lite"/>
    </source>
</evidence>
<keyword evidence="4" id="KW-1185">Reference proteome</keyword>
<dbReference type="Pfam" id="PF01161">
    <property type="entry name" value="PBP"/>
    <property type="match status" value="1"/>
</dbReference>
<gene>
    <name evidence="3" type="ORF">ESP51_06455</name>
</gene>
<dbReference type="SUPFAM" id="SSF49777">
    <property type="entry name" value="PEBP-like"/>
    <property type="match status" value="1"/>
</dbReference>
<accession>A0A4Q2L3H5</accession>
<dbReference type="NCBIfam" id="TIGR00481">
    <property type="entry name" value="YbhB/YbcL family Raf kinase inhibitor-like protein"/>
    <property type="match status" value="1"/>
</dbReference>
<comment type="similarity">
    <text evidence="1">Belongs to the UPF0098 family.</text>
</comment>
<dbReference type="EMBL" id="SDPN01000008">
    <property type="protein sequence ID" value="RXZ72007.1"/>
    <property type="molecule type" value="Genomic_DNA"/>
</dbReference>
<proteinExistence type="inferred from homology"/>